<evidence type="ECO:0000259" key="2">
    <source>
        <dbReference type="Pfam" id="PF13400"/>
    </source>
</evidence>
<keyword evidence="1" id="KW-1133">Transmembrane helix</keyword>
<organism evidence="3 4">
    <name type="scientific">Jeotgalibacillus proteolyticus</name>
    <dbReference type="NCBI Taxonomy" id="2082395"/>
    <lineage>
        <taxon>Bacteria</taxon>
        <taxon>Bacillati</taxon>
        <taxon>Bacillota</taxon>
        <taxon>Bacilli</taxon>
        <taxon>Bacillales</taxon>
        <taxon>Caryophanaceae</taxon>
        <taxon>Jeotgalibacillus</taxon>
    </lineage>
</organism>
<comment type="caution">
    <text evidence="3">The sequence shown here is derived from an EMBL/GenBank/DDBJ whole genome shotgun (WGS) entry which is preliminary data.</text>
</comment>
<sequence length="226" mass="25271">MKKWKSIIQNQKGNTIIFVLGLTSVMMVMFVLVINLAGALVVKEQAASTAQQASLAATAELYSHLPQVIEDYESEIIGIVDKYPESIQEKIDKEIQRLAQGEMSGYTINEIQNKAMDNVLTDEITSGLGDDLLREKIEEELQYDWSLRMREIARQVILSNGGTLEGATITFFDDGQIRVKATHKADPVDYDGFFAGLSENLTKASAGPEIQFLKELDWNNQTYSLE</sequence>
<keyword evidence="4" id="KW-1185">Reference proteome</keyword>
<dbReference type="RefSeq" id="WP_104059783.1">
    <property type="nucleotide sequence ID" value="NZ_PREZ01000010.1"/>
</dbReference>
<protein>
    <recommendedName>
        <fullName evidence="2">Putative Flp pilus-assembly TadG-like N-terminal domain-containing protein</fullName>
    </recommendedName>
</protein>
<feature type="domain" description="Putative Flp pilus-assembly TadG-like N-terminal" evidence="2">
    <location>
        <begin position="13"/>
        <end position="57"/>
    </location>
</feature>
<gene>
    <name evidence="3" type="ORF">C4B60_20265</name>
</gene>
<feature type="transmembrane region" description="Helical" evidence="1">
    <location>
        <begin position="16"/>
        <end position="42"/>
    </location>
</feature>
<name>A0A2S5G6P5_9BACL</name>
<dbReference type="OrthoDB" id="2873457at2"/>
<keyword evidence="1" id="KW-0472">Membrane</keyword>
<dbReference type="Proteomes" id="UP000239047">
    <property type="component" value="Unassembled WGS sequence"/>
</dbReference>
<dbReference type="AlphaFoldDB" id="A0A2S5G6P5"/>
<evidence type="ECO:0000313" key="3">
    <source>
        <dbReference type="EMBL" id="PPA68652.1"/>
    </source>
</evidence>
<evidence type="ECO:0000313" key="4">
    <source>
        <dbReference type="Proteomes" id="UP000239047"/>
    </source>
</evidence>
<evidence type="ECO:0000256" key="1">
    <source>
        <dbReference type="SAM" id="Phobius"/>
    </source>
</evidence>
<reference evidence="3 4" key="1">
    <citation type="submission" date="2018-02" db="EMBL/GenBank/DDBJ databases">
        <title>Jeotgalibacillus proteolyticum sp. nov. a protease producing bacterium isolated from ocean sediments of Laizhou Bay.</title>
        <authorList>
            <person name="Li Y."/>
        </authorList>
    </citation>
    <scope>NUCLEOTIDE SEQUENCE [LARGE SCALE GENOMIC DNA]</scope>
    <source>
        <strain evidence="3 4">22-7</strain>
    </source>
</reference>
<proteinExistence type="predicted"/>
<keyword evidence="1" id="KW-0812">Transmembrane</keyword>
<dbReference type="Pfam" id="PF13400">
    <property type="entry name" value="Tad"/>
    <property type="match status" value="1"/>
</dbReference>
<dbReference type="InterPro" id="IPR028087">
    <property type="entry name" value="Tad_N"/>
</dbReference>
<accession>A0A2S5G6P5</accession>
<dbReference type="EMBL" id="PREZ01000010">
    <property type="protein sequence ID" value="PPA68652.1"/>
    <property type="molecule type" value="Genomic_DNA"/>
</dbReference>